<dbReference type="GO" id="GO:0004824">
    <property type="term" value="F:lysine-tRNA ligase activity"/>
    <property type="evidence" value="ECO:0007669"/>
    <property type="project" value="UniProtKB-UniRule"/>
</dbReference>
<keyword evidence="8" id="KW-0648">Protein biosynthesis</keyword>
<dbReference type="HAMAP" id="MF_00252">
    <property type="entry name" value="Lys_tRNA_synth_class2"/>
    <property type="match status" value="1"/>
</dbReference>
<dbReference type="SUPFAM" id="SSF55681">
    <property type="entry name" value="Class II aaRS and biotin synthetases"/>
    <property type="match status" value="1"/>
</dbReference>
<dbReference type="Pfam" id="PF00152">
    <property type="entry name" value="tRNA-synt_2"/>
    <property type="match status" value="1"/>
</dbReference>
<evidence type="ECO:0000256" key="2">
    <source>
        <dbReference type="ARBA" id="ARBA00022598"/>
    </source>
</evidence>
<comment type="catalytic activity">
    <reaction evidence="7 8 9">
        <text>tRNA(Lys) + L-lysine + ATP = L-lysyl-tRNA(Lys) + AMP + diphosphate</text>
        <dbReference type="Rhea" id="RHEA:20792"/>
        <dbReference type="Rhea" id="RHEA-COMP:9696"/>
        <dbReference type="Rhea" id="RHEA-COMP:9697"/>
        <dbReference type="ChEBI" id="CHEBI:30616"/>
        <dbReference type="ChEBI" id="CHEBI:32551"/>
        <dbReference type="ChEBI" id="CHEBI:33019"/>
        <dbReference type="ChEBI" id="CHEBI:78442"/>
        <dbReference type="ChEBI" id="CHEBI:78529"/>
        <dbReference type="ChEBI" id="CHEBI:456215"/>
        <dbReference type="EC" id="6.1.1.6"/>
    </reaction>
</comment>
<dbReference type="PANTHER" id="PTHR42918:SF15">
    <property type="entry name" value="LYSINE--TRNA LIGASE, CHLOROPLASTIC_MITOCHONDRIAL"/>
    <property type="match status" value="1"/>
</dbReference>
<dbReference type="PROSITE" id="PS50862">
    <property type="entry name" value="AA_TRNA_LIGASE_II"/>
    <property type="match status" value="1"/>
</dbReference>
<dbReference type="GO" id="GO:0000049">
    <property type="term" value="F:tRNA binding"/>
    <property type="evidence" value="ECO:0007669"/>
    <property type="project" value="TreeGrafter"/>
</dbReference>
<feature type="binding site" evidence="8">
    <location>
        <position position="466"/>
    </location>
    <ligand>
        <name>Mg(2+)</name>
        <dbReference type="ChEBI" id="CHEBI:18420"/>
        <label>1</label>
    </ligand>
</feature>
<keyword evidence="5 8" id="KW-0067">ATP-binding</keyword>
<evidence type="ECO:0000256" key="3">
    <source>
        <dbReference type="ARBA" id="ARBA00022723"/>
    </source>
</evidence>
<organism evidence="12 13">
    <name type="scientific">Poriferisphaera corsica</name>
    <dbReference type="NCBI Taxonomy" id="2528020"/>
    <lineage>
        <taxon>Bacteria</taxon>
        <taxon>Pseudomonadati</taxon>
        <taxon>Planctomycetota</taxon>
        <taxon>Phycisphaerae</taxon>
        <taxon>Phycisphaerales</taxon>
        <taxon>Phycisphaeraceae</taxon>
        <taxon>Poriferisphaera</taxon>
    </lineage>
</organism>
<dbReference type="InterPro" id="IPR004364">
    <property type="entry name" value="Aa-tRNA-synt_II"/>
</dbReference>
<dbReference type="GO" id="GO:0000287">
    <property type="term" value="F:magnesium ion binding"/>
    <property type="evidence" value="ECO:0007669"/>
    <property type="project" value="UniProtKB-UniRule"/>
</dbReference>
<dbReference type="NCBIfam" id="TIGR00499">
    <property type="entry name" value="lysS_bact"/>
    <property type="match status" value="1"/>
</dbReference>
<evidence type="ECO:0000256" key="10">
    <source>
        <dbReference type="SAM" id="MobiDB-lite"/>
    </source>
</evidence>
<evidence type="ECO:0000259" key="11">
    <source>
        <dbReference type="PROSITE" id="PS50862"/>
    </source>
</evidence>
<dbReference type="GO" id="GO:0005524">
    <property type="term" value="F:ATP binding"/>
    <property type="evidence" value="ECO:0007669"/>
    <property type="project" value="UniProtKB-UniRule"/>
</dbReference>
<dbReference type="InterPro" id="IPR018149">
    <property type="entry name" value="Lys-tRNA-synth_II_C"/>
</dbReference>
<feature type="compositionally biased region" description="Low complexity" evidence="10">
    <location>
        <begin position="19"/>
        <end position="30"/>
    </location>
</feature>
<keyword evidence="2 8" id="KW-0436">Ligase</keyword>
<dbReference type="NCBIfam" id="NF001756">
    <property type="entry name" value="PRK00484.1"/>
    <property type="match status" value="1"/>
</dbReference>
<dbReference type="InterPro" id="IPR044136">
    <property type="entry name" value="Lys-tRNA-ligase_II_N"/>
</dbReference>
<dbReference type="InterPro" id="IPR012340">
    <property type="entry name" value="NA-bd_OB-fold"/>
</dbReference>
<dbReference type="CDD" id="cd04322">
    <property type="entry name" value="LysRS_N"/>
    <property type="match status" value="1"/>
</dbReference>
<dbReference type="Gene3D" id="3.30.930.10">
    <property type="entry name" value="Bira Bifunctional Protein, Domain 2"/>
    <property type="match status" value="1"/>
</dbReference>
<accession>A0A517YQW0</accession>
<evidence type="ECO:0000256" key="6">
    <source>
        <dbReference type="ARBA" id="ARBA00023146"/>
    </source>
</evidence>
<evidence type="ECO:0000313" key="12">
    <source>
        <dbReference type="EMBL" id="QDU32616.1"/>
    </source>
</evidence>
<dbReference type="KEGG" id="pcor:KS4_06500"/>
<dbReference type="PANTHER" id="PTHR42918">
    <property type="entry name" value="LYSYL-TRNA SYNTHETASE"/>
    <property type="match status" value="1"/>
</dbReference>
<name>A0A517YQW0_9BACT</name>
<keyword evidence="8 9" id="KW-0460">Magnesium</keyword>
<protein>
    <recommendedName>
        <fullName evidence="8">Lysine--tRNA ligase</fullName>
        <ecNumber evidence="8">6.1.1.6</ecNumber>
    </recommendedName>
    <alternativeName>
        <fullName evidence="8">Lysyl-tRNA synthetase</fullName>
        <shortName evidence="8">LysRS</shortName>
    </alternativeName>
</protein>
<keyword evidence="3 8" id="KW-0479">Metal-binding</keyword>
<keyword evidence="13" id="KW-1185">Reference proteome</keyword>
<dbReference type="GO" id="GO:0006430">
    <property type="term" value="P:lysyl-tRNA aminoacylation"/>
    <property type="evidence" value="ECO:0007669"/>
    <property type="project" value="UniProtKB-UniRule"/>
</dbReference>
<evidence type="ECO:0000256" key="9">
    <source>
        <dbReference type="RuleBase" id="RU000336"/>
    </source>
</evidence>
<feature type="region of interest" description="Disordered" evidence="10">
    <location>
        <begin position="1"/>
        <end position="43"/>
    </location>
</feature>
<evidence type="ECO:0000313" key="13">
    <source>
        <dbReference type="Proteomes" id="UP000317369"/>
    </source>
</evidence>
<evidence type="ECO:0000256" key="1">
    <source>
        <dbReference type="ARBA" id="ARBA00008226"/>
    </source>
</evidence>
<dbReference type="InterPro" id="IPR004365">
    <property type="entry name" value="NA-bd_OB_tRNA"/>
</dbReference>
<keyword evidence="8" id="KW-0963">Cytoplasm</keyword>
<dbReference type="CDD" id="cd00775">
    <property type="entry name" value="LysRS_core"/>
    <property type="match status" value="1"/>
</dbReference>
<dbReference type="GO" id="GO:0005829">
    <property type="term" value="C:cytosol"/>
    <property type="evidence" value="ECO:0007669"/>
    <property type="project" value="TreeGrafter"/>
</dbReference>
<dbReference type="InterPro" id="IPR006195">
    <property type="entry name" value="aa-tRNA-synth_II"/>
</dbReference>
<dbReference type="EC" id="6.1.1.6" evidence="8"/>
<dbReference type="InterPro" id="IPR002313">
    <property type="entry name" value="Lys-tRNA-ligase_II"/>
</dbReference>
<sequence>MIGITGRATNWSNKKMSEKQAQNNQKQQKQGKGGKQEVSKSTSELLADRRAKLVKLRDDFGIDPYGQRTDGLMTVKAARDAYDAEADAAHKENAEVDNRPIVKIAGRVIQHRVMGNLIFMSLRDATGDIQVAVSKKMVGAPTFKLARATDLSDIVHAEGPLATTKTGEISVWATKAEEVETGGYSVLTKSLALPPGKFHGLQDQETRYRKRYVDLYTNPDVMQTMVKRSEIVKGVRDFLTDPPAESGISGGFLEVETPMMQSMAGGAAARPFATHHNALDIELFLRIAPELYLKRLLVGGMHRVFEINRNFRNEGLSPRHNPEFTMLELYEAFGDLYSIMNLVEKTFQHIAENVCGGMKRMFGDLEIDYSNFRRAKYLDLFEEHNGFSHKDHEKLIEKAKKLSIDTDEIVDHDQLLNAVWEETVEEHLIQPTFVIDYPASLCPLTKRKPDEPEIAERFELFIAKMELANAYTELNDPDVQEANFTQQIDGIDDEESTFRNVDHDFLEALKVGMPPAGGLGIGIDRMVMLMTNQQSIRDVILFPLMRPTQASQ</sequence>
<dbReference type="Proteomes" id="UP000317369">
    <property type="component" value="Chromosome"/>
</dbReference>
<proteinExistence type="inferred from homology"/>
<reference evidence="12 13" key="1">
    <citation type="submission" date="2019-02" db="EMBL/GenBank/DDBJ databases">
        <title>Deep-cultivation of Planctomycetes and their phenomic and genomic characterization uncovers novel biology.</title>
        <authorList>
            <person name="Wiegand S."/>
            <person name="Jogler M."/>
            <person name="Boedeker C."/>
            <person name="Pinto D."/>
            <person name="Vollmers J."/>
            <person name="Rivas-Marin E."/>
            <person name="Kohn T."/>
            <person name="Peeters S.H."/>
            <person name="Heuer A."/>
            <person name="Rast P."/>
            <person name="Oberbeckmann S."/>
            <person name="Bunk B."/>
            <person name="Jeske O."/>
            <person name="Meyerdierks A."/>
            <person name="Storesund J.E."/>
            <person name="Kallscheuer N."/>
            <person name="Luecker S."/>
            <person name="Lage O.M."/>
            <person name="Pohl T."/>
            <person name="Merkel B.J."/>
            <person name="Hornburger P."/>
            <person name="Mueller R.-W."/>
            <person name="Bruemmer F."/>
            <person name="Labrenz M."/>
            <person name="Spormann A.M."/>
            <person name="Op den Camp H."/>
            <person name="Overmann J."/>
            <person name="Amann R."/>
            <person name="Jetten M.S.M."/>
            <person name="Mascher T."/>
            <person name="Medema M.H."/>
            <person name="Devos D.P."/>
            <person name="Kaster A.-K."/>
            <person name="Ovreas L."/>
            <person name="Rohde M."/>
            <person name="Galperin M.Y."/>
            <person name="Jogler C."/>
        </authorList>
    </citation>
    <scope>NUCLEOTIDE SEQUENCE [LARGE SCALE GENOMIC DNA]</scope>
    <source>
        <strain evidence="12 13">KS4</strain>
    </source>
</reference>
<evidence type="ECO:0000256" key="7">
    <source>
        <dbReference type="ARBA" id="ARBA00048573"/>
    </source>
</evidence>
<feature type="binding site" evidence="8">
    <location>
        <position position="459"/>
    </location>
    <ligand>
        <name>Mg(2+)</name>
        <dbReference type="ChEBI" id="CHEBI:18420"/>
        <label>1</label>
    </ligand>
</feature>
<dbReference type="Pfam" id="PF01336">
    <property type="entry name" value="tRNA_anti-codon"/>
    <property type="match status" value="1"/>
</dbReference>
<comment type="subcellular location">
    <subcellularLocation>
        <location evidence="8">Cytoplasm</location>
    </subcellularLocation>
</comment>
<feature type="binding site" evidence="8">
    <location>
        <position position="466"/>
    </location>
    <ligand>
        <name>Mg(2+)</name>
        <dbReference type="ChEBI" id="CHEBI:18420"/>
        <label>2</label>
    </ligand>
</feature>
<dbReference type="AlphaFoldDB" id="A0A517YQW0"/>
<keyword evidence="6 8" id="KW-0030">Aminoacyl-tRNA synthetase</keyword>
<dbReference type="SUPFAM" id="SSF50249">
    <property type="entry name" value="Nucleic acid-binding proteins"/>
    <property type="match status" value="1"/>
</dbReference>
<dbReference type="InterPro" id="IPR045864">
    <property type="entry name" value="aa-tRNA-synth_II/BPL/LPL"/>
</dbReference>
<keyword evidence="4 8" id="KW-0547">Nucleotide-binding</keyword>
<evidence type="ECO:0000256" key="5">
    <source>
        <dbReference type="ARBA" id="ARBA00022840"/>
    </source>
</evidence>
<dbReference type="EMBL" id="CP036425">
    <property type="protein sequence ID" value="QDU32616.1"/>
    <property type="molecule type" value="Genomic_DNA"/>
</dbReference>
<evidence type="ECO:0000256" key="4">
    <source>
        <dbReference type="ARBA" id="ARBA00022741"/>
    </source>
</evidence>
<dbReference type="PRINTS" id="PR00982">
    <property type="entry name" value="TRNASYNTHLYS"/>
</dbReference>
<comment type="similarity">
    <text evidence="1 8">Belongs to the class-II aminoacyl-tRNA synthetase family.</text>
</comment>
<comment type="subunit">
    <text evidence="8">Homodimer.</text>
</comment>
<dbReference type="Gene3D" id="2.40.50.140">
    <property type="entry name" value="Nucleic acid-binding proteins"/>
    <property type="match status" value="1"/>
</dbReference>
<feature type="domain" description="Aminoacyl-transfer RNA synthetases class-II family profile" evidence="11">
    <location>
        <begin position="228"/>
        <end position="547"/>
    </location>
</feature>
<gene>
    <name evidence="8 12" type="primary">lysS</name>
    <name evidence="12" type="ORF">KS4_06500</name>
</gene>
<comment type="cofactor">
    <cofactor evidence="8 9">
        <name>Mg(2+)</name>
        <dbReference type="ChEBI" id="CHEBI:18420"/>
    </cofactor>
    <text evidence="8 9">Binds 3 Mg(2+) ions per subunit.</text>
</comment>
<evidence type="ECO:0000256" key="8">
    <source>
        <dbReference type="HAMAP-Rule" id="MF_00252"/>
    </source>
</evidence>